<accession>A0A484B6C6</accession>
<dbReference type="AlphaFoldDB" id="A0A484B6C6"/>
<feature type="compositionally biased region" description="Polar residues" evidence="1">
    <location>
        <begin position="1"/>
        <end position="20"/>
    </location>
</feature>
<dbReference type="STRING" id="7232.A0A484B6C6"/>
<organism evidence="2 3">
    <name type="scientific">Drosophila navojoa</name>
    <name type="common">Fruit fly</name>
    <dbReference type="NCBI Taxonomy" id="7232"/>
    <lineage>
        <taxon>Eukaryota</taxon>
        <taxon>Metazoa</taxon>
        <taxon>Ecdysozoa</taxon>
        <taxon>Arthropoda</taxon>
        <taxon>Hexapoda</taxon>
        <taxon>Insecta</taxon>
        <taxon>Pterygota</taxon>
        <taxon>Neoptera</taxon>
        <taxon>Endopterygota</taxon>
        <taxon>Diptera</taxon>
        <taxon>Brachycera</taxon>
        <taxon>Muscomorpha</taxon>
        <taxon>Ephydroidea</taxon>
        <taxon>Drosophilidae</taxon>
        <taxon>Drosophila</taxon>
    </lineage>
</organism>
<comment type="caution">
    <text evidence="2">The sequence shown here is derived from an EMBL/GenBank/DDBJ whole genome shotgun (WGS) entry which is preliminary data.</text>
</comment>
<name>A0A484B6C6_DRONA</name>
<dbReference type="Proteomes" id="UP000295192">
    <property type="component" value="Unassembled WGS sequence"/>
</dbReference>
<dbReference type="OrthoDB" id="7882950at2759"/>
<sequence length="205" mass="23786">MIESLRPTSKGNGESGSTINYIKIQPKDNSDTPREKFEKFPNLLAVNDKKDFKQMILEINERGGATKANLLLGDNAPMNYYPGKHLESVCIGHSTIYNKPVVMDWLEPKIYSAYRSDSAQWTGPEAYSMWVAFRYNLFKNGRSEECHKIAFNTCRSYLECALMRNQRMEFLIPKYPLHQLGYAFVHRKSINEDLYNSYTTYKPKL</sequence>
<gene>
    <name evidence="2" type="ORF">AWZ03_009368</name>
</gene>
<reference evidence="2 3" key="1">
    <citation type="journal article" date="2019" name="J. Hered.">
        <title>An Improved Genome Assembly for Drosophila navojoa, the Basal Species in the mojavensis Cluster.</title>
        <authorList>
            <person name="Vanderlinde T."/>
            <person name="Dupim E.G."/>
            <person name="Nazario-Yepiz N.O."/>
            <person name="Carvalho A.B."/>
        </authorList>
    </citation>
    <scope>NUCLEOTIDE SEQUENCE [LARGE SCALE GENOMIC DNA]</scope>
    <source>
        <strain evidence="2">Navoj_Jal97</strain>
        <tissue evidence="2">Whole organism</tissue>
    </source>
</reference>
<evidence type="ECO:0000313" key="2">
    <source>
        <dbReference type="EMBL" id="TDG44194.1"/>
    </source>
</evidence>
<proteinExistence type="predicted"/>
<dbReference type="EMBL" id="LSRL02000114">
    <property type="protein sequence ID" value="TDG44194.1"/>
    <property type="molecule type" value="Genomic_DNA"/>
</dbReference>
<evidence type="ECO:0000256" key="1">
    <source>
        <dbReference type="SAM" id="MobiDB-lite"/>
    </source>
</evidence>
<protein>
    <submittedName>
        <fullName evidence="2">Uncharacterized protein</fullName>
    </submittedName>
</protein>
<feature type="region of interest" description="Disordered" evidence="1">
    <location>
        <begin position="1"/>
        <end position="34"/>
    </location>
</feature>
<feature type="compositionally biased region" description="Basic and acidic residues" evidence="1">
    <location>
        <begin position="25"/>
        <end position="34"/>
    </location>
</feature>
<keyword evidence="3" id="KW-1185">Reference proteome</keyword>
<evidence type="ECO:0000313" key="3">
    <source>
        <dbReference type="Proteomes" id="UP000295192"/>
    </source>
</evidence>